<gene>
    <name evidence="2" type="ORF">FQR38_23615</name>
</gene>
<name>A0A5Y4CZ65_SALER</name>
<comment type="caution">
    <text evidence="2">The sequence shown here is derived from an EMBL/GenBank/DDBJ whole genome shotgun (WGS) entry which is preliminary data.</text>
</comment>
<dbReference type="AlphaFoldDB" id="A0A5Y4CZ65"/>
<protein>
    <submittedName>
        <fullName evidence="2">Fimbrial protein SthA</fullName>
    </submittedName>
</protein>
<accession>A0A5Y4CZ65</accession>
<proteinExistence type="predicted"/>
<organism evidence="2">
    <name type="scientific">Salmonella enterica</name>
    <name type="common">Salmonella choleraesuis</name>
    <dbReference type="NCBI Taxonomy" id="28901"/>
    <lineage>
        <taxon>Bacteria</taxon>
        <taxon>Pseudomonadati</taxon>
        <taxon>Pseudomonadota</taxon>
        <taxon>Gammaproteobacteria</taxon>
        <taxon>Enterobacterales</taxon>
        <taxon>Enterobacteriaceae</taxon>
        <taxon>Salmonella</taxon>
    </lineage>
</organism>
<reference evidence="2" key="1">
    <citation type="submission" date="2019-07" db="EMBL/GenBank/DDBJ databases">
        <authorList>
            <consortium name="PulseNet: The National Subtyping Network for Foodborne Disease Surveillance"/>
            <person name="Tarr C.L."/>
            <person name="Trees E."/>
            <person name="Katz L.S."/>
            <person name="Carleton-Romer H.A."/>
            <person name="Stroika S."/>
            <person name="Kucerova Z."/>
            <person name="Roache K.F."/>
            <person name="Sabol A.L."/>
            <person name="Besser J."/>
            <person name="Gerner-Smidt P."/>
        </authorList>
    </citation>
    <scope>NUCLEOTIDE SEQUENCE</scope>
    <source>
        <strain evidence="2">PNUSAS085448</strain>
    </source>
</reference>
<evidence type="ECO:0000256" key="1">
    <source>
        <dbReference type="SAM" id="SignalP"/>
    </source>
</evidence>
<feature type="non-terminal residue" evidence="2">
    <location>
        <position position="51"/>
    </location>
</feature>
<sequence>MFNKKIIILAMLTAVASTPVFAQNTITFNGKIYDQACTVQVNGSTDTTIDL</sequence>
<dbReference type="EMBL" id="AAJAFA010000231">
    <property type="protein sequence ID" value="ECJ9929853.1"/>
    <property type="molecule type" value="Genomic_DNA"/>
</dbReference>
<evidence type="ECO:0000313" key="2">
    <source>
        <dbReference type="EMBL" id="ECJ9929853.1"/>
    </source>
</evidence>
<feature type="signal peptide" evidence="1">
    <location>
        <begin position="1"/>
        <end position="22"/>
    </location>
</feature>
<keyword evidence="1" id="KW-0732">Signal</keyword>
<feature type="chain" id="PRO_5026022057" evidence="1">
    <location>
        <begin position="23"/>
        <end position="51"/>
    </location>
</feature>